<accession>A0A0E9TSR5</accession>
<dbReference type="AlphaFoldDB" id="A0A0E9TSR5"/>
<sequence>MGLKGSKSMLTFFSFPSSVTMVPQYTTSPLGGTATNTKGSSPIRRGHRQPQLVTTPHKVNWIIHSFARIQCFLLITKTFPSHKLL</sequence>
<reference evidence="2" key="2">
    <citation type="journal article" date="2015" name="Fish Shellfish Immunol.">
        <title>Early steps in the European eel (Anguilla anguilla)-Vibrio vulnificus interaction in the gills: Role of the RtxA13 toxin.</title>
        <authorList>
            <person name="Callol A."/>
            <person name="Pajuelo D."/>
            <person name="Ebbesson L."/>
            <person name="Teles M."/>
            <person name="MacKenzie S."/>
            <person name="Amaro C."/>
        </authorList>
    </citation>
    <scope>NUCLEOTIDE SEQUENCE</scope>
</reference>
<dbReference type="EMBL" id="GBXM01052065">
    <property type="protein sequence ID" value="JAH56512.1"/>
    <property type="molecule type" value="Transcribed_RNA"/>
</dbReference>
<feature type="compositionally biased region" description="Polar residues" evidence="1">
    <location>
        <begin position="30"/>
        <end position="40"/>
    </location>
</feature>
<evidence type="ECO:0000313" key="2">
    <source>
        <dbReference type="EMBL" id="JAH56512.1"/>
    </source>
</evidence>
<protein>
    <submittedName>
        <fullName evidence="2">Uncharacterized protein</fullName>
    </submittedName>
</protein>
<feature type="region of interest" description="Disordered" evidence="1">
    <location>
        <begin position="30"/>
        <end position="50"/>
    </location>
</feature>
<evidence type="ECO:0000256" key="1">
    <source>
        <dbReference type="SAM" id="MobiDB-lite"/>
    </source>
</evidence>
<reference evidence="2" key="1">
    <citation type="submission" date="2014-11" db="EMBL/GenBank/DDBJ databases">
        <authorList>
            <person name="Amaro Gonzalez C."/>
        </authorList>
    </citation>
    <scope>NUCLEOTIDE SEQUENCE</scope>
</reference>
<proteinExistence type="predicted"/>
<name>A0A0E9TSR5_ANGAN</name>
<organism evidence="2">
    <name type="scientific">Anguilla anguilla</name>
    <name type="common">European freshwater eel</name>
    <name type="synonym">Muraena anguilla</name>
    <dbReference type="NCBI Taxonomy" id="7936"/>
    <lineage>
        <taxon>Eukaryota</taxon>
        <taxon>Metazoa</taxon>
        <taxon>Chordata</taxon>
        <taxon>Craniata</taxon>
        <taxon>Vertebrata</taxon>
        <taxon>Euteleostomi</taxon>
        <taxon>Actinopterygii</taxon>
        <taxon>Neopterygii</taxon>
        <taxon>Teleostei</taxon>
        <taxon>Anguilliformes</taxon>
        <taxon>Anguillidae</taxon>
        <taxon>Anguilla</taxon>
    </lineage>
</organism>